<reference evidence="3 4" key="1">
    <citation type="journal article" date="2011" name="ISME J.">
        <title>Community ecology of hot spring cyanobacterial mats: predominant populations and their functional potential.</title>
        <authorList>
            <person name="Klatt C.G."/>
            <person name="Wood J.M."/>
            <person name="Rusch D.B."/>
            <person name="Bateson M.M."/>
            <person name="Hamamura N."/>
            <person name="Heidelberg J.F."/>
            <person name="Grossman A.R."/>
            <person name="Bhaya D."/>
            <person name="Cohan F.M."/>
            <person name="Kuhl M."/>
            <person name="Bryant D.A."/>
            <person name="Ward D.M."/>
        </authorList>
    </citation>
    <scope>NUCLEOTIDE SEQUENCE [LARGE SCALE GENOMIC DNA]</scope>
    <source>
        <strain evidence="3">OS</strain>
    </source>
</reference>
<accession>A0A395LYA2</accession>
<organism evidence="3 4">
    <name type="scientific">Candidatus Thermochlorobacter aerophilus</name>
    <dbReference type="NCBI Taxonomy" id="1868324"/>
    <lineage>
        <taxon>Bacteria</taxon>
        <taxon>Pseudomonadati</taxon>
        <taxon>Chlorobiota</taxon>
        <taxon>Chlorobiia</taxon>
        <taxon>Chlorobiales</taxon>
        <taxon>Candidatus Thermochlorobacteriaceae</taxon>
        <taxon>Candidatus Thermochlorobacter</taxon>
    </lineage>
</organism>
<dbReference type="Gene3D" id="3.40.50.720">
    <property type="entry name" value="NAD(P)-binding Rossmann-like Domain"/>
    <property type="match status" value="1"/>
</dbReference>
<dbReference type="PANTHER" id="PTHR43943:SF2">
    <property type="entry name" value="DEHYDROGENASE_REDUCTASE 4"/>
    <property type="match status" value="1"/>
</dbReference>
<evidence type="ECO:0000256" key="2">
    <source>
        <dbReference type="RuleBase" id="RU000363"/>
    </source>
</evidence>
<dbReference type="InterPro" id="IPR036291">
    <property type="entry name" value="NAD(P)-bd_dom_sf"/>
</dbReference>
<dbReference type="InterPro" id="IPR002347">
    <property type="entry name" value="SDR_fam"/>
</dbReference>
<sequence length="275" mass="30448">MKRLEGKVAVITGSTKGIGKAIAQKFLEEGAQVVISSRSQSNLQEALKVLQSPNVRGKTCNVACYGEVEELLKFALEQFGKLDVWINNAGVAEPYRKIVDAPPEAWYEPIEVNLKGTYHGCRAALTYFLKQGHGKIINMAGAGSSEKKFDSTACISAYAATKAAIKRLTFSLAEEYKDTGIEIMLLNPGMVRTEILGTRHPTPEMQKRLERFRTIQDIFAQPPSVAAELATKMASQWSDGKTGLFLSALSPSRARVLLLTYPFRKWLGKINREEY</sequence>
<dbReference type="PRINTS" id="PR00080">
    <property type="entry name" value="SDRFAMILY"/>
</dbReference>
<dbReference type="EMBL" id="PHFL01000071">
    <property type="protein sequence ID" value="RFM23038.1"/>
    <property type="molecule type" value="Genomic_DNA"/>
</dbReference>
<comment type="caution">
    <text evidence="3">The sequence shown here is derived from an EMBL/GenBank/DDBJ whole genome shotgun (WGS) entry which is preliminary data.</text>
</comment>
<dbReference type="InterPro" id="IPR020904">
    <property type="entry name" value="Sc_DH/Rdtase_CS"/>
</dbReference>
<dbReference type="CDD" id="cd05233">
    <property type="entry name" value="SDR_c"/>
    <property type="match status" value="1"/>
</dbReference>
<dbReference type="PANTHER" id="PTHR43943">
    <property type="entry name" value="DEHYDROGENASE/REDUCTASE (SDR FAMILY) MEMBER 4"/>
    <property type="match status" value="1"/>
</dbReference>
<gene>
    <name evidence="3" type="ORF">D0433_13440</name>
</gene>
<dbReference type="Proteomes" id="UP000266389">
    <property type="component" value="Unassembled WGS sequence"/>
</dbReference>
<dbReference type="Pfam" id="PF00106">
    <property type="entry name" value="adh_short"/>
    <property type="match status" value="1"/>
</dbReference>
<name>A0A395LYA2_9BACT</name>
<dbReference type="SUPFAM" id="SSF51735">
    <property type="entry name" value="NAD(P)-binding Rossmann-fold domains"/>
    <property type="match status" value="1"/>
</dbReference>
<comment type="similarity">
    <text evidence="1 2">Belongs to the short-chain dehydrogenases/reductases (SDR) family.</text>
</comment>
<evidence type="ECO:0000313" key="4">
    <source>
        <dbReference type="Proteomes" id="UP000266389"/>
    </source>
</evidence>
<evidence type="ECO:0000313" key="3">
    <source>
        <dbReference type="EMBL" id="RFM23038.1"/>
    </source>
</evidence>
<protein>
    <submittedName>
        <fullName evidence="3">SDR family oxidoreductase</fullName>
    </submittedName>
</protein>
<dbReference type="PROSITE" id="PS00061">
    <property type="entry name" value="ADH_SHORT"/>
    <property type="match status" value="1"/>
</dbReference>
<proteinExistence type="inferred from homology"/>
<dbReference type="PRINTS" id="PR00081">
    <property type="entry name" value="GDHRDH"/>
</dbReference>
<evidence type="ECO:0000256" key="1">
    <source>
        <dbReference type="ARBA" id="ARBA00006484"/>
    </source>
</evidence>
<dbReference type="AlphaFoldDB" id="A0A395LYA2"/>